<dbReference type="PANTHER" id="PTHR23117">
    <property type="entry name" value="GUANYLATE KINASE-RELATED"/>
    <property type="match status" value="1"/>
</dbReference>
<dbReference type="InterPro" id="IPR027417">
    <property type="entry name" value="P-loop_NTPase"/>
</dbReference>
<comment type="similarity">
    <text evidence="3">Belongs to the 5'(3')-deoxyribonucleotidase family.</text>
</comment>
<keyword evidence="9" id="KW-1185">Reference proteome</keyword>
<evidence type="ECO:0000256" key="3">
    <source>
        <dbReference type="ARBA" id="ARBA00009589"/>
    </source>
</evidence>
<dbReference type="EMBL" id="JACOOS010000005">
    <property type="protein sequence ID" value="MBC5677282.1"/>
    <property type="molecule type" value="Genomic_DNA"/>
</dbReference>
<dbReference type="InterPro" id="IPR010708">
    <property type="entry name" value="5'(3')-deoxyribonucleotidase"/>
</dbReference>
<dbReference type="InterPro" id="IPR008144">
    <property type="entry name" value="Guanylate_kin-like_dom"/>
</dbReference>
<sequence length="367" mass="42646">MGRKKMRPLISLDADDVLFRCNDYAVELANKKYDYDPPLSIREIQQWGSNGSRIDIIHEFYKDEEFCRNQPVMDGAREFLLELLKIADVIITTAVPANCMGIRIERIIEEFPFFPRENIIITSRKDVVEADIILDDGQHNVLNSGAAYPVLFRKPWNHTMTGLLSVTSYQQFLTLIKNILNVQTPLYDLEYKKEKIYCIVGPSGSGKTGFVRYLTKNLNMQRMQSYTTRKPFRSDYDKTDYIYITKDCFHQMEDEGLFAETTVYASEMYGTTLLREEDFSGKDFVIPLDICGAVTMQSNHPKRTVLIYLKRSKNELIKSLLQKDIDEDEKTFRLLSLNDELRNEQLCDKTIINDGDYRRMAAELFGK</sequence>
<comment type="function">
    <text evidence="1">Essential for recycling GMP and indirectly, cGMP.</text>
</comment>
<evidence type="ECO:0000256" key="2">
    <source>
        <dbReference type="ARBA" id="ARBA00005790"/>
    </source>
</evidence>
<dbReference type="SMART" id="SM00072">
    <property type="entry name" value="GuKc"/>
    <property type="match status" value="1"/>
</dbReference>
<evidence type="ECO:0000259" key="7">
    <source>
        <dbReference type="PROSITE" id="PS50052"/>
    </source>
</evidence>
<keyword evidence="5 8" id="KW-0418">Kinase</keyword>
<dbReference type="SUPFAM" id="SSF56784">
    <property type="entry name" value="HAD-like"/>
    <property type="match status" value="1"/>
</dbReference>
<reference evidence="8 9" key="1">
    <citation type="submission" date="2020-08" db="EMBL/GenBank/DDBJ databases">
        <title>Genome public.</title>
        <authorList>
            <person name="Liu C."/>
            <person name="Sun Q."/>
        </authorList>
    </citation>
    <scope>NUCLEOTIDE SEQUENCE [LARGE SCALE GENOMIC DNA]</scope>
    <source>
        <strain evidence="8 9">NSJ-7</strain>
    </source>
</reference>
<gene>
    <name evidence="8" type="ORF">H8S22_06560</name>
</gene>
<dbReference type="Pfam" id="PF06941">
    <property type="entry name" value="NT5C"/>
    <property type="match status" value="1"/>
</dbReference>
<proteinExistence type="inferred from homology"/>
<dbReference type="PANTHER" id="PTHR23117:SF13">
    <property type="entry name" value="GUANYLATE KINASE"/>
    <property type="match status" value="1"/>
</dbReference>
<dbReference type="RefSeq" id="WP_024727451.1">
    <property type="nucleotide sequence ID" value="NZ_JACOOS010000005.1"/>
</dbReference>
<evidence type="ECO:0000313" key="9">
    <source>
        <dbReference type="Proteomes" id="UP000635828"/>
    </source>
</evidence>
<dbReference type="Proteomes" id="UP000635828">
    <property type="component" value="Unassembled WGS sequence"/>
</dbReference>
<organism evidence="8 9">
    <name type="scientific">Anaerostipes hominis</name>
    <name type="common">ex Liu et al. 2021</name>
    <dbReference type="NCBI Taxonomy" id="2763018"/>
    <lineage>
        <taxon>Bacteria</taxon>
        <taxon>Bacillati</taxon>
        <taxon>Bacillota</taxon>
        <taxon>Clostridia</taxon>
        <taxon>Lachnospirales</taxon>
        <taxon>Lachnospiraceae</taxon>
        <taxon>Anaerostipes</taxon>
    </lineage>
</organism>
<comment type="caution">
    <text evidence="8">The sequence shown here is derived from an EMBL/GenBank/DDBJ whole genome shotgun (WGS) entry which is preliminary data.</text>
</comment>
<evidence type="ECO:0000313" key="8">
    <source>
        <dbReference type="EMBL" id="MBC5677282.1"/>
    </source>
</evidence>
<dbReference type="GO" id="GO:0016301">
    <property type="term" value="F:kinase activity"/>
    <property type="evidence" value="ECO:0007669"/>
    <property type="project" value="UniProtKB-KW"/>
</dbReference>
<dbReference type="PROSITE" id="PS50052">
    <property type="entry name" value="GUANYLATE_KINASE_2"/>
    <property type="match status" value="1"/>
</dbReference>
<dbReference type="Gene3D" id="3.40.50.1000">
    <property type="entry name" value="HAD superfamily/HAD-like"/>
    <property type="match status" value="1"/>
</dbReference>
<evidence type="ECO:0000256" key="5">
    <source>
        <dbReference type="ARBA" id="ARBA00022777"/>
    </source>
</evidence>
<dbReference type="InterPro" id="IPR023214">
    <property type="entry name" value="HAD_sf"/>
</dbReference>
<evidence type="ECO:0000256" key="4">
    <source>
        <dbReference type="ARBA" id="ARBA00022679"/>
    </source>
</evidence>
<accession>A0ABR7FPZ0</accession>
<dbReference type="Pfam" id="PF00625">
    <property type="entry name" value="Guanylate_kin"/>
    <property type="match status" value="1"/>
</dbReference>
<name>A0ABR7FPZ0_9FIRM</name>
<feature type="domain" description="Guanylate kinase-like" evidence="7">
    <location>
        <begin position="194"/>
        <end position="367"/>
    </location>
</feature>
<dbReference type="InterPro" id="IPR036412">
    <property type="entry name" value="HAD-like_sf"/>
</dbReference>
<dbReference type="Gene3D" id="3.40.50.300">
    <property type="entry name" value="P-loop containing nucleotide triphosphate hydrolases"/>
    <property type="match status" value="1"/>
</dbReference>
<comment type="similarity">
    <text evidence="2">Belongs to the guanylate kinase family.</text>
</comment>
<protein>
    <submittedName>
        <fullName evidence="8">Guanylate kinase</fullName>
    </submittedName>
</protein>
<keyword evidence="4" id="KW-0808">Transferase</keyword>
<dbReference type="InterPro" id="IPR008145">
    <property type="entry name" value="GK/Ca_channel_bsu"/>
</dbReference>
<comment type="catalytic activity">
    <reaction evidence="6">
        <text>GMP + ATP = GDP + ADP</text>
        <dbReference type="Rhea" id="RHEA:20780"/>
        <dbReference type="ChEBI" id="CHEBI:30616"/>
        <dbReference type="ChEBI" id="CHEBI:58115"/>
        <dbReference type="ChEBI" id="CHEBI:58189"/>
        <dbReference type="ChEBI" id="CHEBI:456216"/>
        <dbReference type="EC" id="2.7.4.8"/>
    </reaction>
</comment>
<dbReference type="SUPFAM" id="SSF52540">
    <property type="entry name" value="P-loop containing nucleoside triphosphate hydrolases"/>
    <property type="match status" value="1"/>
</dbReference>
<evidence type="ECO:0000256" key="6">
    <source>
        <dbReference type="ARBA" id="ARBA00048594"/>
    </source>
</evidence>
<evidence type="ECO:0000256" key="1">
    <source>
        <dbReference type="ARBA" id="ARBA00003531"/>
    </source>
</evidence>